<protein>
    <submittedName>
        <fullName evidence="2">MBL fold metallo-hydrolase</fullName>
    </submittedName>
</protein>
<reference evidence="2" key="1">
    <citation type="submission" date="2024-03" db="EMBL/GenBank/DDBJ databases">
        <title>Deinococcus weizhi sp. nov., isolated from human skin.</title>
        <authorList>
            <person name="Wei Z."/>
            <person name="Tian F."/>
            <person name="Yang C."/>
            <person name="Xin L.T."/>
            <person name="Wen Z.J."/>
            <person name="Lan K.C."/>
            <person name="Yu L."/>
            <person name="Zhe W."/>
            <person name="Dan F.D."/>
            <person name="Jun W."/>
            <person name="Rui Z."/>
            <person name="Yong X.J."/>
            <person name="Ting Y."/>
            <person name="Wei X."/>
            <person name="Xu Z.G."/>
            <person name="Xin Z."/>
            <person name="Dong F.G."/>
            <person name="Ni X.M."/>
            <person name="Zheng M.G."/>
            <person name="Chun Y."/>
            <person name="Qian W.X."/>
        </authorList>
    </citation>
    <scope>NUCLEOTIDE SEQUENCE</scope>
    <source>
        <strain evidence="2">VB142</strain>
    </source>
</reference>
<gene>
    <name evidence="2" type="ORF">WDJ50_16610</name>
</gene>
<accession>A0AAU6Q750</accession>
<dbReference type="SUPFAM" id="SSF56281">
    <property type="entry name" value="Metallo-hydrolase/oxidoreductase"/>
    <property type="match status" value="1"/>
</dbReference>
<dbReference type="PANTHER" id="PTHR42951:SF14">
    <property type="entry name" value="METALLO-BETA-LACTAMASE SUPERFAMILY PROTEIN"/>
    <property type="match status" value="1"/>
</dbReference>
<dbReference type="InterPro" id="IPR036866">
    <property type="entry name" value="RibonucZ/Hydroxyglut_hydro"/>
</dbReference>
<sequence length="344" mass="38035">MTEAVAPSFSVSRLETRQGQRLYTLSLRAFEQLRVNVFLMVEGDPAQPSYTALIDTGSALEFCTAGLLADLEAVRRDYGEAWSWDTLSRIVITHPHPDHVAGLPFVRERTAAPIAAHALAVPAIEHPEQRQQQAAALTEQIIRELGVPEHDSFGTAERLRRRGQKQMLPCGIPVQTALQDGDGLDDRWTVLYTPGHEGAQICLRLGEVLLSADHLLPRNSPPLQPAWLWAGHGLTHYLASLDHIERLEGVEVALGGHDEPMPHWRERIAALRQRYAQRGLELLAQAGTPRSAYELTLALHPRLRPLQALLLLDQTASLAEHLALTGQLDEGRGAGGVRLYQTRS</sequence>
<name>A0AAU6Q750_9DEIO</name>
<dbReference type="InterPro" id="IPR050855">
    <property type="entry name" value="NDM-1-like"/>
</dbReference>
<evidence type="ECO:0000259" key="1">
    <source>
        <dbReference type="SMART" id="SM00849"/>
    </source>
</evidence>
<dbReference type="RefSeq" id="WP_339097447.1">
    <property type="nucleotide sequence ID" value="NZ_CP149783.1"/>
</dbReference>
<dbReference type="InterPro" id="IPR001279">
    <property type="entry name" value="Metallo-B-lactamas"/>
</dbReference>
<dbReference type="SMART" id="SM00849">
    <property type="entry name" value="Lactamase_B"/>
    <property type="match status" value="1"/>
</dbReference>
<dbReference type="Pfam" id="PF00753">
    <property type="entry name" value="Lactamase_B"/>
    <property type="match status" value="1"/>
</dbReference>
<dbReference type="EMBL" id="CP149783">
    <property type="protein sequence ID" value="WYF46043.1"/>
    <property type="molecule type" value="Genomic_DNA"/>
</dbReference>
<evidence type="ECO:0000313" key="2">
    <source>
        <dbReference type="EMBL" id="WYF46043.1"/>
    </source>
</evidence>
<organism evidence="2">
    <name type="scientific">Deinococcus sp. VB142</name>
    <dbReference type="NCBI Taxonomy" id="3112952"/>
    <lineage>
        <taxon>Bacteria</taxon>
        <taxon>Thermotogati</taxon>
        <taxon>Deinococcota</taxon>
        <taxon>Deinococci</taxon>
        <taxon>Deinococcales</taxon>
        <taxon>Deinococcaceae</taxon>
        <taxon>Deinococcus</taxon>
    </lineage>
</organism>
<feature type="domain" description="Metallo-beta-lactamase" evidence="1">
    <location>
        <begin position="34"/>
        <end position="257"/>
    </location>
</feature>
<dbReference type="Gene3D" id="3.60.15.10">
    <property type="entry name" value="Ribonuclease Z/Hydroxyacylglutathione hydrolase-like"/>
    <property type="match status" value="1"/>
</dbReference>
<proteinExistence type="predicted"/>
<dbReference type="AlphaFoldDB" id="A0AAU6Q750"/>
<dbReference type="PANTHER" id="PTHR42951">
    <property type="entry name" value="METALLO-BETA-LACTAMASE DOMAIN-CONTAINING"/>
    <property type="match status" value="1"/>
</dbReference>